<accession>A0ACA9KEY5</accession>
<dbReference type="EMBL" id="CAJVPT010001747">
    <property type="protein sequence ID" value="CAG8468245.1"/>
    <property type="molecule type" value="Genomic_DNA"/>
</dbReference>
<reference evidence="1" key="1">
    <citation type="submission" date="2021-06" db="EMBL/GenBank/DDBJ databases">
        <authorList>
            <person name="Kallberg Y."/>
            <person name="Tangrot J."/>
            <person name="Rosling A."/>
        </authorList>
    </citation>
    <scope>NUCLEOTIDE SEQUENCE</scope>
    <source>
        <strain evidence="1">CL356</strain>
    </source>
</reference>
<dbReference type="Proteomes" id="UP000789525">
    <property type="component" value="Unassembled WGS sequence"/>
</dbReference>
<evidence type="ECO:0000313" key="1">
    <source>
        <dbReference type="EMBL" id="CAG8468245.1"/>
    </source>
</evidence>
<comment type="caution">
    <text evidence="1">The sequence shown here is derived from an EMBL/GenBank/DDBJ whole genome shotgun (WGS) entry which is preliminary data.</text>
</comment>
<proteinExistence type="predicted"/>
<gene>
    <name evidence="1" type="ORF">ACOLOM_LOCUS1475</name>
</gene>
<sequence>MSITKGLRLIRMFMGTITFRTVYMEEEPYTKSPTSTRFVRSPQQLISSTAHRSKTVSEFWILNINAK</sequence>
<protein>
    <submittedName>
        <fullName evidence="1">739_t:CDS:1</fullName>
    </submittedName>
</protein>
<keyword evidence="2" id="KW-1185">Reference proteome</keyword>
<organism evidence="1 2">
    <name type="scientific">Acaulospora colombiana</name>
    <dbReference type="NCBI Taxonomy" id="27376"/>
    <lineage>
        <taxon>Eukaryota</taxon>
        <taxon>Fungi</taxon>
        <taxon>Fungi incertae sedis</taxon>
        <taxon>Mucoromycota</taxon>
        <taxon>Glomeromycotina</taxon>
        <taxon>Glomeromycetes</taxon>
        <taxon>Diversisporales</taxon>
        <taxon>Acaulosporaceae</taxon>
        <taxon>Acaulospora</taxon>
    </lineage>
</organism>
<name>A0ACA9KEY5_9GLOM</name>
<feature type="non-terminal residue" evidence="1">
    <location>
        <position position="67"/>
    </location>
</feature>
<evidence type="ECO:0000313" key="2">
    <source>
        <dbReference type="Proteomes" id="UP000789525"/>
    </source>
</evidence>